<evidence type="ECO:0000256" key="11">
    <source>
        <dbReference type="SAM" id="MobiDB-lite"/>
    </source>
</evidence>
<keyword evidence="5 12" id="KW-1133">Transmembrane helix</keyword>
<dbReference type="PANTHER" id="PTHR37461">
    <property type="entry name" value="ANTI-SIGMA-K FACTOR RSKA"/>
    <property type="match status" value="1"/>
</dbReference>
<dbReference type="InterPro" id="IPR027383">
    <property type="entry name" value="Znf_put"/>
</dbReference>
<evidence type="ECO:0000256" key="10">
    <source>
        <dbReference type="ARBA" id="ARBA00030803"/>
    </source>
</evidence>
<keyword evidence="7 12" id="KW-0472">Membrane</keyword>
<keyword evidence="6" id="KW-0805">Transcription regulation</keyword>
<accession>A0A222VKT7</accession>
<protein>
    <recommendedName>
        <fullName evidence="10">Regulator of SigK</fullName>
    </recommendedName>
    <alternativeName>
        <fullName evidence="9">Sigma-K anti-sigma factor RskA</fullName>
    </alternativeName>
</protein>
<evidence type="ECO:0000256" key="4">
    <source>
        <dbReference type="ARBA" id="ARBA00022692"/>
    </source>
</evidence>
<evidence type="ECO:0000256" key="12">
    <source>
        <dbReference type="SAM" id="Phobius"/>
    </source>
</evidence>
<dbReference type="Pfam" id="PF10099">
    <property type="entry name" value="RskA_C"/>
    <property type="match status" value="1"/>
</dbReference>
<dbReference type="RefSeq" id="WP_091799346.1">
    <property type="nucleotide sequence ID" value="NZ_CP016353.1"/>
</dbReference>
<dbReference type="KEGG" id="pmad:BAY61_05590"/>
<feature type="transmembrane region" description="Helical" evidence="12">
    <location>
        <begin position="99"/>
        <end position="119"/>
    </location>
</feature>
<dbReference type="InterPro" id="IPR051474">
    <property type="entry name" value="Anti-sigma-K/W_factor"/>
</dbReference>
<evidence type="ECO:0000313" key="16">
    <source>
        <dbReference type="Proteomes" id="UP000199494"/>
    </source>
</evidence>
<evidence type="ECO:0000256" key="1">
    <source>
        <dbReference type="ARBA" id="ARBA00004167"/>
    </source>
</evidence>
<name>A0A222VKT7_9PSEU</name>
<organism evidence="15 16">
    <name type="scientific">Prauserella marina</name>
    <dbReference type="NCBI Taxonomy" id="530584"/>
    <lineage>
        <taxon>Bacteria</taxon>
        <taxon>Bacillati</taxon>
        <taxon>Actinomycetota</taxon>
        <taxon>Actinomycetes</taxon>
        <taxon>Pseudonocardiales</taxon>
        <taxon>Pseudonocardiaceae</taxon>
        <taxon>Prauserella</taxon>
    </lineage>
</organism>
<dbReference type="Proteomes" id="UP000199494">
    <property type="component" value="Unassembled WGS sequence"/>
</dbReference>
<feature type="domain" description="Putative zinc-finger" evidence="14">
    <location>
        <begin position="10"/>
        <end position="36"/>
    </location>
</feature>
<dbReference type="GO" id="GO:0006417">
    <property type="term" value="P:regulation of translation"/>
    <property type="evidence" value="ECO:0007669"/>
    <property type="project" value="TreeGrafter"/>
</dbReference>
<evidence type="ECO:0000256" key="6">
    <source>
        <dbReference type="ARBA" id="ARBA00023015"/>
    </source>
</evidence>
<feature type="region of interest" description="Disordered" evidence="11">
    <location>
        <begin position="226"/>
        <end position="253"/>
    </location>
</feature>
<proteinExistence type="predicted"/>
<dbReference type="Pfam" id="PF13490">
    <property type="entry name" value="zf-HC2"/>
    <property type="match status" value="1"/>
</dbReference>
<gene>
    <name evidence="15" type="ORF">SAMN05421630_102123</name>
</gene>
<evidence type="ECO:0000256" key="8">
    <source>
        <dbReference type="ARBA" id="ARBA00023163"/>
    </source>
</evidence>
<evidence type="ECO:0000256" key="3">
    <source>
        <dbReference type="ARBA" id="ARBA00022475"/>
    </source>
</evidence>
<evidence type="ECO:0000256" key="2">
    <source>
        <dbReference type="ARBA" id="ARBA00004236"/>
    </source>
</evidence>
<evidence type="ECO:0000256" key="7">
    <source>
        <dbReference type="ARBA" id="ARBA00023136"/>
    </source>
</evidence>
<dbReference type="Gene3D" id="1.10.10.1320">
    <property type="entry name" value="Anti-sigma factor, zinc-finger domain"/>
    <property type="match status" value="1"/>
</dbReference>
<keyword evidence="8" id="KW-0804">Transcription</keyword>
<feature type="domain" description="Anti-sigma K factor RskA C-terminal" evidence="13">
    <location>
        <begin position="99"/>
        <end position="246"/>
    </location>
</feature>
<sequence length="253" mass="26423">MNHDFPTLTGAYAVNALTGRERAEFEHHLADCDECASEVEELRATAAKLGAAVSAEPPEQLRARVLYDVAHTRQEPPSEEQPRVSGRAASRWRGWATKAAVAAAVVGIALAAVFGGIALRQHNELRQAEQRIEQAGTRGADMAAVLHASDVRVLHSAGDGTAATVVVSAELGKAVFLGERLPTVPEDRVYQLWAMGPSGAHSLGVLAGTDAGAAQPVVGDLPEDTTALGLTAEPSGGSPQPTSDPIMQMALRS</sequence>
<dbReference type="AlphaFoldDB" id="A0A222VKT7"/>
<keyword evidence="3" id="KW-1003">Cell membrane</keyword>
<dbReference type="GO" id="GO:0016989">
    <property type="term" value="F:sigma factor antagonist activity"/>
    <property type="evidence" value="ECO:0007669"/>
    <property type="project" value="TreeGrafter"/>
</dbReference>
<keyword evidence="16" id="KW-1185">Reference proteome</keyword>
<dbReference type="STRING" id="530584.SAMN05421630_102123"/>
<dbReference type="GO" id="GO:0005886">
    <property type="term" value="C:plasma membrane"/>
    <property type="evidence" value="ECO:0007669"/>
    <property type="project" value="UniProtKB-SubCell"/>
</dbReference>
<evidence type="ECO:0000256" key="9">
    <source>
        <dbReference type="ARBA" id="ARBA00029829"/>
    </source>
</evidence>
<dbReference type="EMBL" id="FMZE01000002">
    <property type="protein sequence ID" value="SDC44246.1"/>
    <property type="molecule type" value="Genomic_DNA"/>
</dbReference>
<dbReference type="PANTHER" id="PTHR37461:SF1">
    <property type="entry name" value="ANTI-SIGMA-K FACTOR RSKA"/>
    <property type="match status" value="1"/>
</dbReference>
<comment type="subcellular location">
    <subcellularLocation>
        <location evidence="2">Cell membrane</location>
    </subcellularLocation>
    <subcellularLocation>
        <location evidence="1">Membrane</location>
        <topology evidence="1">Single-pass membrane protein</topology>
    </subcellularLocation>
</comment>
<reference evidence="15 16" key="1">
    <citation type="submission" date="2016-10" db="EMBL/GenBank/DDBJ databases">
        <authorList>
            <person name="de Groot N.N."/>
        </authorList>
    </citation>
    <scope>NUCLEOTIDE SEQUENCE [LARGE SCALE GENOMIC DNA]</scope>
    <source>
        <strain evidence="15 16">CGMCC 4.5506</strain>
    </source>
</reference>
<keyword evidence="4 12" id="KW-0812">Transmembrane</keyword>
<evidence type="ECO:0000259" key="14">
    <source>
        <dbReference type="Pfam" id="PF13490"/>
    </source>
</evidence>
<evidence type="ECO:0000259" key="13">
    <source>
        <dbReference type="Pfam" id="PF10099"/>
    </source>
</evidence>
<dbReference type="InterPro" id="IPR018764">
    <property type="entry name" value="RskA_C"/>
</dbReference>
<evidence type="ECO:0000256" key="5">
    <source>
        <dbReference type="ARBA" id="ARBA00022989"/>
    </source>
</evidence>
<dbReference type="InterPro" id="IPR041916">
    <property type="entry name" value="Anti_sigma_zinc_sf"/>
</dbReference>
<evidence type="ECO:0000313" key="15">
    <source>
        <dbReference type="EMBL" id="SDC44246.1"/>
    </source>
</evidence>
<dbReference type="OrthoDB" id="153510at2"/>